<evidence type="ECO:0000313" key="5">
    <source>
        <dbReference type="EMBL" id="EFI32845.1"/>
    </source>
</evidence>
<dbReference type="SUPFAM" id="SSF51621">
    <property type="entry name" value="Phosphoenolpyruvate/pyruvate domain"/>
    <property type="match status" value="1"/>
</dbReference>
<gene>
    <name evidence="5" type="ORF">Dthio_PD0152</name>
</gene>
<dbReference type="Gene3D" id="3.20.20.60">
    <property type="entry name" value="Phosphoenolpyruvate-binding domains"/>
    <property type="match status" value="1"/>
</dbReference>
<dbReference type="EMBL" id="ACJN02000004">
    <property type="protein sequence ID" value="EFI32845.1"/>
    <property type="molecule type" value="Genomic_DNA"/>
</dbReference>
<dbReference type="eggNOG" id="COG2301">
    <property type="taxonomic scope" value="Bacteria"/>
</dbReference>
<keyword evidence="2 4" id="KW-0479">Metal-binding</keyword>
<dbReference type="PANTHER" id="PTHR32308:SF10">
    <property type="entry name" value="CITRATE LYASE SUBUNIT BETA"/>
    <property type="match status" value="1"/>
</dbReference>
<dbReference type="GO" id="GO:0000287">
    <property type="term" value="F:magnesium ion binding"/>
    <property type="evidence" value="ECO:0007669"/>
    <property type="project" value="TreeGrafter"/>
</dbReference>
<dbReference type="InterPro" id="IPR015813">
    <property type="entry name" value="Pyrv/PenolPyrv_kinase-like_dom"/>
</dbReference>
<dbReference type="RefSeq" id="WP_008871541.1">
    <property type="nucleotide sequence ID" value="NZ_ACJN02000004.1"/>
</dbReference>
<accession>D6SU65</accession>
<dbReference type="PANTHER" id="PTHR32308">
    <property type="entry name" value="LYASE BETA SUBUNIT, PUTATIVE (AFU_ORTHOLOGUE AFUA_4G13030)-RELATED"/>
    <property type="match status" value="1"/>
</dbReference>
<comment type="cofactor">
    <cofactor evidence="1">
        <name>Mg(2+)</name>
        <dbReference type="ChEBI" id="CHEBI:18420"/>
    </cofactor>
</comment>
<reference evidence="5" key="1">
    <citation type="submission" date="2010-05" db="EMBL/GenBank/DDBJ databases">
        <title>The draft genome of Desulfonatronospira thiodismutans ASO3-1.</title>
        <authorList>
            <consortium name="US DOE Joint Genome Institute (JGI-PGF)"/>
            <person name="Lucas S."/>
            <person name="Copeland A."/>
            <person name="Lapidus A."/>
            <person name="Cheng J.-F."/>
            <person name="Bruce D."/>
            <person name="Goodwin L."/>
            <person name="Pitluck S."/>
            <person name="Chertkov O."/>
            <person name="Brettin T."/>
            <person name="Detter J.C."/>
            <person name="Han C."/>
            <person name="Land M.L."/>
            <person name="Hauser L."/>
            <person name="Kyrpides N."/>
            <person name="Mikhailova N."/>
            <person name="Muyzer G."/>
            <person name="Woyke T."/>
        </authorList>
    </citation>
    <scope>NUCLEOTIDE SEQUENCE [LARGE SCALE GENOMIC DNA]</scope>
    <source>
        <strain evidence="5">ASO3-1</strain>
    </source>
</reference>
<dbReference type="PIRSF" id="PIRSF015582">
    <property type="entry name" value="Cit_lyase_B"/>
    <property type="match status" value="1"/>
</dbReference>
<evidence type="ECO:0000256" key="4">
    <source>
        <dbReference type="PIRSR" id="PIRSR015582-2"/>
    </source>
</evidence>
<evidence type="ECO:0008006" key="7">
    <source>
        <dbReference type="Google" id="ProtNLM"/>
    </source>
</evidence>
<proteinExistence type="predicted"/>
<dbReference type="InterPro" id="IPR011206">
    <property type="entry name" value="Citrate_lyase_beta/mcl1/mcl2"/>
</dbReference>
<sequence length="380" mass="43552">MRHHQYNPGFQFVNEPVDFNKFTPKNLLQYCLGATLYMPGTKDVVEKIRERRLPDLTSMVMCFEDAIQETDVPLAEENVLKHLDILSSSLQNGEITHDDIPLIFLRVRNHKQFTKFGERLSPSQADVLSGFVFPKFYSSNGHEYFRYLESLNRNLNVSLYGMPILEGKSIALIETRIDELRKISNLLEPYRDIVLNLRVGGTDFSSIFGVRRGINYSIYDILTVRDCLSDILNFFNRKDEDYIISAPVWEYFLAYKKVNLEHLLEKDIHRSLLNRSPILNDAIDGLLREVILDKANGFVGKTIIHPSHLKYVNAMQAVTKEEYEDASQILGTTGGVIKSSTANKMNEINPHKNWAYKTVNRAKAFGVVENEASYVSLFLG</sequence>
<feature type="binding site" evidence="4">
    <location>
        <position position="174"/>
    </location>
    <ligand>
        <name>Mg(2+)</name>
        <dbReference type="ChEBI" id="CHEBI:18420"/>
    </ligand>
</feature>
<evidence type="ECO:0000256" key="1">
    <source>
        <dbReference type="ARBA" id="ARBA00001946"/>
    </source>
</evidence>
<dbReference type="AlphaFoldDB" id="D6SU65"/>
<keyword evidence="6" id="KW-1185">Reference proteome</keyword>
<keyword evidence="3 4" id="KW-0460">Magnesium</keyword>
<dbReference type="Pfam" id="PF15617">
    <property type="entry name" value="C-C_Bond_Lyase"/>
    <property type="match status" value="1"/>
</dbReference>
<dbReference type="InterPro" id="IPR039480">
    <property type="entry name" value="C-C_Bond_Lyase-like"/>
</dbReference>
<organism evidence="5 6">
    <name type="scientific">Desulfonatronospira thiodismutans ASO3-1</name>
    <dbReference type="NCBI Taxonomy" id="555779"/>
    <lineage>
        <taxon>Bacteria</taxon>
        <taxon>Pseudomonadati</taxon>
        <taxon>Thermodesulfobacteriota</taxon>
        <taxon>Desulfovibrionia</taxon>
        <taxon>Desulfovibrionales</taxon>
        <taxon>Desulfonatronovibrionaceae</taxon>
        <taxon>Desulfonatronospira</taxon>
    </lineage>
</organism>
<protein>
    <recommendedName>
        <fullName evidence="7">ATP/GTP-binding protein</fullName>
    </recommendedName>
</protein>
<dbReference type="InterPro" id="IPR040442">
    <property type="entry name" value="Pyrv_kinase-like_dom_sf"/>
</dbReference>
<comment type="caution">
    <text evidence="5">The sequence shown here is derived from an EMBL/GenBank/DDBJ whole genome shotgun (WGS) entry which is preliminary data.</text>
</comment>
<dbReference type="GO" id="GO:0006107">
    <property type="term" value="P:oxaloacetate metabolic process"/>
    <property type="evidence" value="ECO:0007669"/>
    <property type="project" value="TreeGrafter"/>
</dbReference>
<dbReference type="GO" id="GO:0003824">
    <property type="term" value="F:catalytic activity"/>
    <property type="evidence" value="ECO:0007669"/>
    <property type="project" value="InterPro"/>
</dbReference>
<dbReference type="OrthoDB" id="348111at2"/>
<feature type="binding site" evidence="4">
    <location>
        <position position="203"/>
    </location>
    <ligand>
        <name>Mg(2+)</name>
        <dbReference type="ChEBI" id="CHEBI:18420"/>
    </ligand>
</feature>
<name>D6SU65_9BACT</name>
<evidence type="ECO:0000256" key="2">
    <source>
        <dbReference type="ARBA" id="ARBA00022723"/>
    </source>
</evidence>
<evidence type="ECO:0000256" key="3">
    <source>
        <dbReference type="ARBA" id="ARBA00022842"/>
    </source>
</evidence>
<dbReference type="Proteomes" id="UP000005496">
    <property type="component" value="Unassembled WGS sequence"/>
</dbReference>
<evidence type="ECO:0000313" key="6">
    <source>
        <dbReference type="Proteomes" id="UP000005496"/>
    </source>
</evidence>